<dbReference type="EMBL" id="JAVRRD010000002">
    <property type="protein sequence ID" value="KAK5062780.1"/>
    <property type="molecule type" value="Genomic_DNA"/>
</dbReference>
<organism evidence="6 7">
    <name type="scientific">Exophiala bonariae</name>
    <dbReference type="NCBI Taxonomy" id="1690606"/>
    <lineage>
        <taxon>Eukaryota</taxon>
        <taxon>Fungi</taxon>
        <taxon>Dikarya</taxon>
        <taxon>Ascomycota</taxon>
        <taxon>Pezizomycotina</taxon>
        <taxon>Eurotiomycetes</taxon>
        <taxon>Chaetothyriomycetidae</taxon>
        <taxon>Chaetothyriales</taxon>
        <taxon>Herpotrichiellaceae</taxon>
        <taxon>Exophiala</taxon>
    </lineage>
</organism>
<gene>
    <name evidence="6" type="ORF">LTR84_004855</name>
</gene>
<name>A0AAV9NRU2_9EURO</name>
<keyword evidence="3" id="KW-0804">Transcription</keyword>
<keyword evidence="4" id="KW-0539">Nucleus</keyword>
<sequence length="682" mass="77412">MKPWSTAIGVDNPKGTANAEQLFLCSGQLTCIRYIHLLEAELSQYRTASQTGTPNVQSNVRSEAHPVLNPVNTEVLPIHNSNEPVVASGTSQSPVSLVSNGGTRVLKQLPPEQQALGSSTRSFLVEVQQAPLLSSVAPFEEIATEPGAENGFFSKQFHDQIARLPSLSLGNTINAPRIDASWLQHFENVYFSYVHYSFPFLDPKTWYGKKVAMMLTSGVPDHNENLSKADPSALCMVDMVYALGALWSTRLEPQQCIPMSERFFLAAKRLVSLDDLEMPSLHLAQNLLLLTQYCITRVHRQRGFLHASMTYLGLAVRVCRSLKFPSIRYTGSLPSHDVTALKLWWTCIYYDIVFASTCGEPTIINALEFKMAERSQLGLKNSLVQETAFHSESYFENNVPLSLMLQDLCAELHEASSDYQDTLQGSLFSGNFSSLQRHETNLTRWYARLPVELKADCRCSVIDERLLLEQRMNLHIRYHYTQILLYRPAISSLLKLQARPGSVEASGDHSLQGSFALNGLKQFAWKCLEAAVRTVDLLRTYQESGREIMIPERNFTPFCFYLYNSMLVMIAARCCADDGFYEIDLHTKWHQALKILQRYQLTSKTIDIPFRFFDVINERLFRDTNEGEPASNLLQFSESWNMFDWYQEDDTFGQNQTDMFQNQAAQTVDTMSSQWLGSFLTR</sequence>
<evidence type="ECO:0000256" key="3">
    <source>
        <dbReference type="ARBA" id="ARBA00023163"/>
    </source>
</evidence>
<evidence type="ECO:0000259" key="5">
    <source>
        <dbReference type="Pfam" id="PF04082"/>
    </source>
</evidence>
<dbReference type="CDD" id="cd12148">
    <property type="entry name" value="fungal_TF_MHR"/>
    <property type="match status" value="1"/>
</dbReference>
<dbReference type="GO" id="GO:0000981">
    <property type="term" value="F:DNA-binding transcription factor activity, RNA polymerase II-specific"/>
    <property type="evidence" value="ECO:0007669"/>
    <property type="project" value="TreeGrafter"/>
</dbReference>
<dbReference type="RefSeq" id="XP_064711052.1">
    <property type="nucleotide sequence ID" value="XM_064848428.1"/>
</dbReference>
<comment type="caution">
    <text evidence="6">The sequence shown here is derived from an EMBL/GenBank/DDBJ whole genome shotgun (WGS) entry which is preliminary data.</text>
</comment>
<dbReference type="GO" id="GO:0000978">
    <property type="term" value="F:RNA polymerase II cis-regulatory region sequence-specific DNA binding"/>
    <property type="evidence" value="ECO:0007669"/>
    <property type="project" value="TreeGrafter"/>
</dbReference>
<feature type="domain" description="Xylanolytic transcriptional activator regulatory" evidence="5">
    <location>
        <begin position="189"/>
        <end position="445"/>
    </location>
</feature>
<evidence type="ECO:0000313" key="6">
    <source>
        <dbReference type="EMBL" id="KAK5062780.1"/>
    </source>
</evidence>
<dbReference type="AlphaFoldDB" id="A0AAV9NRU2"/>
<keyword evidence="1" id="KW-0805">Transcription regulation</keyword>
<dbReference type="GO" id="GO:0008270">
    <property type="term" value="F:zinc ion binding"/>
    <property type="evidence" value="ECO:0007669"/>
    <property type="project" value="InterPro"/>
</dbReference>
<dbReference type="InterPro" id="IPR051127">
    <property type="entry name" value="Fungal_SecMet_Regulators"/>
</dbReference>
<dbReference type="InterPro" id="IPR007219">
    <property type="entry name" value="XnlR_reg_dom"/>
</dbReference>
<reference evidence="6 7" key="1">
    <citation type="submission" date="2023-08" db="EMBL/GenBank/DDBJ databases">
        <title>Black Yeasts Isolated from many extreme environments.</title>
        <authorList>
            <person name="Coleine C."/>
            <person name="Stajich J.E."/>
            <person name="Selbmann L."/>
        </authorList>
    </citation>
    <scope>NUCLEOTIDE SEQUENCE [LARGE SCALE GENOMIC DNA]</scope>
    <source>
        <strain evidence="6 7">CCFEE 5792</strain>
    </source>
</reference>
<accession>A0AAV9NRU2</accession>
<keyword evidence="2" id="KW-0238">DNA-binding</keyword>
<dbReference type="Pfam" id="PF04082">
    <property type="entry name" value="Fungal_trans"/>
    <property type="match status" value="1"/>
</dbReference>
<dbReference type="Proteomes" id="UP001358417">
    <property type="component" value="Unassembled WGS sequence"/>
</dbReference>
<dbReference type="GeneID" id="89973033"/>
<evidence type="ECO:0000313" key="7">
    <source>
        <dbReference type="Proteomes" id="UP001358417"/>
    </source>
</evidence>
<dbReference type="GO" id="GO:0006351">
    <property type="term" value="P:DNA-templated transcription"/>
    <property type="evidence" value="ECO:0007669"/>
    <property type="project" value="InterPro"/>
</dbReference>
<dbReference type="PANTHER" id="PTHR47424">
    <property type="entry name" value="REGULATORY PROTEIN GAL4"/>
    <property type="match status" value="1"/>
</dbReference>
<evidence type="ECO:0000256" key="1">
    <source>
        <dbReference type="ARBA" id="ARBA00023015"/>
    </source>
</evidence>
<protein>
    <recommendedName>
        <fullName evidence="5">Xylanolytic transcriptional activator regulatory domain-containing protein</fullName>
    </recommendedName>
</protein>
<proteinExistence type="predicted"/>
<dbReference type="GO" id="GO:0005634">
    <property type="term" value="C:nucleus"/>
    <property type="evidence" value="ECO:0007669"/>
    <property type="project" value="TreeGrafter"/>
</dbReference>
<dbReference type="GO" id="GO:0000435">
    <property type="term" value="P:positive regulation of transcription from RNA polymerase II promoter by galactose"/>
    <property type="evidence" value="ECO:0007669"/>
    <property type="project" value="TreeGrafter"/>
</dbReference>
<evidence type="ECO:0000256" key="4">
    <source>
        <dbReference type="ARBA" id="ARBA00023242"/>
    </source>
</evidence>
<dbReference type="PANTHER" id="PTHR47424:SF3">
    <property type="entry name" value="REGULATORY PROTEIN GAL4"/>
    <property type="match status" value="1"/>
</dbReference>
<evidence type="ECO:0000256" key="2">
    <source>
        <dbReference type="ARBA" id="ARBA00023125"/>
    </source>
</evidence>
<keyword evidence="7" id="KW-1185">Reference proteome</keyword>